<evidence type="ECO:0000313" key="12">
    <source>
        <dbReference type="Proteomes" id="UP000291562"/>
    </source>
</evidence>
<evidence type="ECO:0000313" key="11">
    <source>
        <dbReference type="EMBL" id="QBB70197.1"/>
    </source>
</evidence>
<keyword evidence="7" id="KW-0869">Chloride channel</keyword>
<feature type="transmembrane region" description="Helical" evidence="10">
    <location>
        <begin position="278"/>
        <end position="305"/>
    </location>
</feature>
<dbReference type="InterPro" id="IPR014743">
    <property type="entry name" value="Cl-channel_core"/>
</dbReference>
<feature type="transmembrane region" description="Helical" evidence="10">
    <location>
        <begin position="326"/>
        <end position="347"/>
    </location>
</feature>
<feature type="transmembrane region" description="Helical" evidence="10">
    <location>
        <begin position="62"/>
        <end position="82"/>
    </location>
</feature>
<keyword evidence="3 10" id="KW-0812">Transmembrane</keyword>
<evidence type="ECO:0000256" key="5">
    <source>
        <dbReference type="ARBA" id="ARBA00023065"/>
    </source>
</evidence>
<evidence type="ECO:0000256" key="6">
    <source>
        <dbReference type="ARBA" id="ARBA00023136"/>
    </source>
</evidence>
<feature type="transmembrane region" description="Helical" evidence="10">
    <location>
        <begin position="164"/>
        <end position="188"/>
    </location>
</feature>
<dbReference type="AlphaFoldDB" id="A0A411HIH1"/>
<dbReference type="Pfam" id="PF00654">
    <property type="entry name" value="Voltage_CLC"/>
    <property type="match status" value="1"/>
</dbReference>
<reference evidence="11 12" key="1">
    <citation type="submission" date="2019-01" db="EMBL/GenBank/DDBJ databases">
        <title>Pseudolysobacter antarctica gen. nov., sp. nov., isolated from Fildes Peninsula, Antarctica.</title>
        <authorList>
            <person name="Wei Z."/>
            <person name="Peng F."/>
        </authorList>
    </citation>
    <scope>NUCLEOTIDE SEQUENCE [LARGE SCALE GENOMIC DNA]</scope>
    <source>
        <strain evidence="11 12">AQ6-296</strain>
    </source>
</reference>
<dbReference type="CDD" id="cd01034">
    <property type="entry name" value="EriC_like"/>
    <property type="match status" value="1"/>
</dbReference>
<keyword evidence="9" id="KW-0407">Ion channel</keyword>
<dbReference type="InterPro" id="IPR050368">
    <property type="entry name" value="ClC-type_chloride_channel"/>
</dbReference>
<keyword evidence="5" id="KW-0406">Ion transport</keyword>
<dbReference type="SUPFAM" id="SSF81340">
    <property type="entry name" value="Clc chloride channel"/>
    <property type="match status" value="1"/>
</dbReference>
<dbReference type="Proteomes" id="UP000291562">
    <property type="component" value="Chromosome"/>
</dbReference>
<dbReference type="RefSeq" id="WP_129832456.1">
    <property type="nucleotide sequence ID" value="NZ_CP035704.1"/>
</dbReference>
<feature type="transmembrane region" description="Helical" evidence="10">
    <location>
        <begin position="200"/>
        <end position="224"/>
    </location>
</feature>
<proteinExistence type="predicted"/>
<keyword evidence="6 10" id="KW-0472">Membrane</keyword>
<feature type="transmembrane region" description="Helical" evidence="10">
    <location>
        <begin position="236"/>
        <end position="258"/>
    </location>
</feature>
<evidence type="ECO:0000256" key="8">
    <source>
        <dbReference type="ARBA" id="ARBA00023214"/>
    </source>
</evidence>
<evidence type="ECO:0000256" key="2">
    <source>
        <dbReference type="ARBA" id="ARBA00022448"/>
    </source>
</evidence>
<organism evidence="11 12">
    <name type="scientific">Pseudolysobacter antarcticus</name>
    <dbReference type="NCBI Taxonomy" id="2511995"/>
    <lineage>
        <taxon>Bacteria</taxon>
        <taxon>Pseudomonadati</taxon>
        <taxon>Pseudomonadota</taxon>
        <taxon>Gammaproteobacteria</taxon>
        <taxon>Lysobacterales</taxon>
        <taxon>Rhodanobacteraceae</taxon>
        <taxon>Pseudolysobacter</taxon>
    </lineage>
</organism>
<keyword evidence="12" id="KW-1185">Reference proteome</keyword>
<evidence type="ECO:0000256" key="7">
    <source>
        <dbReference type="ARBA" id="ARBA00023173"/>
    </source>
</evidence>
<evidence type="ECO:0000256" key="9">
    <source>
        <dbReference type="ARBA" id="ARBA00023303"/>
    </source>
</evidence>
<evidence type="ECO:0000256" key="3">
    <source>
        <dbReference type="ARBA" id="ARBA00022692"/>
    </source>
</evidence>
<sequence length="449" mass="46732">MENRANLPIDDHHALLSTQHWKRRAALWSGAIAVALAAIIFAKGGDLCYQLFERLLANSRYWPLLVTPLGFAILAWLTEGALRATRGSGIPQVIAAVNPEVDAPFRERLLALPIAAGKLVLTLFAMLVGASIGREGPTVHVGAGLMVWLAQRFGFRDAQSISRFALAGGAAGIAAAFNTPLAGVMFAIEELAGAFEHRFSGALLTAVMIGGVVSLGLVGDYAYFGKMTISLPLGESWIAVLVTGIVGGLAGGLFARTILSIASNLPGILGRFRRVSPIGFAAVCGLVLALLGLASHGSVFGTGYAQAREIISGSHAITAWFGVDKWLANVVSSAAGIPGGIFSPALAVGAGLGANLAPLLPHTDPTAVILLGMAAYLAGVTQAPLTSAVISMELTDNHDFVLPIMAACVLGRTFSTLFCKTPIYRALAEQVSRDHAMRHGVPGVENEAK</sequence>
<keyword evidence="2" id="KW-0813">Transport</keyword>
<keyword evidence="8" id="KW-0868">Chloride</keyword>
<dbReference type="GO" id="GO:0005254">
    <property type="term" value="F:chloride channel activity"/>
    <property type="evidence" value="ECO:0007669"/>
    <property type="project" value="UniProtKB-KW"/>
</dbReference>
<dbReference type="InterPro" id="IPR001807">
    <property type="entry name" value="ClC"/>
</dbReference>
<name>A0A411HIH1_9GAMM</name>
<dbReference type="GO" id="GO:0034707">
    <property type="term" value="C:chloride channel complex"/>
    <property type="evidence" value="ECO:0007669"/>
    <property type="project" value="UniProtKB-KW"/>
</dbReference>
<feature type="transmembrane region" description="Helical" evidence="10">
    <location>
        <begin position="109"/>
        <end position="132"/>
    </location>
</feature>
<feature type="transmembrane region" description="Helical" evidence="10">
    <location>
        <begin position="367"/>
        <end position="390"/>
    </location>
</feature>
<gene>
    <name evidence="11" type="ORF">ELE36_07370</name>
</gene>
<dbReference type="OrthoDB" id="9767361at2"/>
<feature type="transmembrane region" description="Helical" evidence="10">
    <location>
        <begin position="25"/>
        <end position="42"/>
    </location>
</feature>
<evidence type="ECO:0000256" key="4">
    <source>
        <dbReference type="ARBA" id="ARBA00022989"/>
    </source>
</evidence>
<dbReference type="PANTHER" id="PTHR43427">
    <property type="entry name" value="CHLORIDE CHANNEL PROTEIN CLC-E"/>
    <property type="match status" value="1"/>
</dbReference>
<dbReference type="PRINTS" id="PR00762">
    <property type="entry name" value="CLCHANNEL"/>
</dbReference>
<keyword evidence="4 10" id="KW-1133">Transmembrane helix</keyword>
<dbReference type="KEGG" id="xbc:ELE36_07370"/>
<dbReference type="PANTHER" id="PTHR43427:SF6">
    <property type="entry name" value="CHLORIDE CHANNEL PROTEIN CLC-E"/>
    <property type="match status" value="1"/>
</dbReference>
<protein>
    <submittedName>
        <fullName evidence="11">Chloride channel protein</fullName>
    </submittedName>
</protein>
<dbReference type="EMBL" id="CP035704">
    <property type="protein sequence ID" value="QBB70197.1"/>
    <property type="molecule type" value="Genomic_DNA"/>
</dbReference>
<evidence type="ECO:0000256" key="1">
    <source>
        <dbReference type="ARBA" id="ARBA00004141"/>
    </source>
</evidence>
<dbReference type="Gene3D" id="1.10.3080.10">
    <property type="entry name" value="Clc chloride channel"/>
    <property type="match status" value="1"/>
</dbReference>
<accession>A0A411HIH1</accession>
<comment type="subcellular location">
    <subcellularLocation>
        <location evidence="1">Membrane</location>
        <topology evidence="1">Multi-pass membrane protein</topology>
    </subcellularLocation>
</comment>
<evidence type="ECO:0000256" key="10">
    <source>
        <dbReference type="SAM" id="Phobius"/>
    </source>
</evidence>